<comment type="subcellular location">
    <subcellularLocation>
        <location evidence="3">Mitochondrion inner membrane</location>
    </subcellularLocation>
</comment>
<organism evidence="4 5">
    <name type="scientific">Saccharomycopsis crataegensis</name>
    <dbReference type="NCBI Taxonomy" id="43959"/>
    <lineage>
        <taxon>Eukaryota</taxon>
        <taxon>Fungi</taxon>
        <taxon>Dikarya</taxon>
        <taxon>Ascomycota</taxon>
        <taxon>Saccharomycotina</taxon>
        <taxon>Saccharomycetes</taxon>
        <taxon>Saccharomycopsidaceae</taxon>
        <taxon>Saccharomycopsis</taxon>
    </lineage>
</organism>
<dbReference type="GO" id="GO:0005743">
    <property type="term" value="C:mitochondrial inner membrane"/>
    <property type="evidence" value="ECO:0007669"/>
    <property type="project" value="UniProtKB-SubCell"/>
</dbReference>
<evidence type="ECO:0000256" key="3">
    <source>
        <dbReference type="RuleBase" id="RU364104"/>
    </source>
</evidence>
<sequence length="196" mass="22330">MGIFSFFGTSEKKDISSSGVLEDLSEEQKTFFLKENDRLEIEVKQAEAQSGDSNNGTIGKGLQKLLGENHIPTSAKEKEEFEQYQLQNTKRHAMLENCAEVQQLLLSCLKNGSYTEKFTMCNERTKAMFNCIDSQKKSLSLLGYESARSVKESEFIKGKADDLFVKHFGKEGLSLEDEIKEQFVDDLENTRVMLWK</sequence>
<keyword evidence="3" id="KW-0999">Mitochondrion inner membrane</keyword>
<comment type="caution">
    <text evidence="4">The sequence shown here is derived from an EMBL/GenBank/DDBJ whole genome shotgun (WGS) entry which is preliminary data.</text>
</comment>
<comment type="function">
    <text evidence="3">Required for mitochondrial cytochrome c oxidase (COX) assembly and respiration.</text>
</comment>
<dbReference type="AlphaFoldDB" id="A0AAV5QIQ2"/>
<comment type="similarity">
    <text evidence="1 3">Belongs to the CMC family.</text>
</comment>
<dbReference type="EMBL" id="BTFZ01000003">
    <property type="protein sequence ID" value="GMM34677.1"/>
    <property type="molecule type" value="Genomic_DNA"/>
</dbReference>
<accession>A0AAV5QIQ2</accession>
<protein>
    <recommendedName>
        <fullName evidence="3">COX assembly mitochondrial protein</fullName>
    </recommendedName>
</protein>
<reference evidence="4 5" key="1">
    <citation type="journal article" date="2023" name="Elife">
        <title>Identification of key yeast species and microbe-microbe interactions impacting larval growth of Drosophila in the wild.</title>
        <authorList>
            <person name="Mure A."/>
            <person name="Sugiura Y."/>
            <person name="Maeda R."/>
            <person name="Honda K."/>
            <person name="Sakurai N."/>
            <person name="Takahashi Y."/>
            <person name="Watada M."/>
            <person name="Katoh T."/>
            <person name="Gotoh A."/>
            <person name="Gotoh Y."/>
            <person name="Taniguchi I."/>
            <person name="Nakamura K."/>
            <person name="Hayashi T."/>
            <person name="Katayama T."/>
            <person name="Uemura T."/>
            <person name="Hattori Y."/>
        </authorList>
    </citation>
    <scope>NUCLEOTIDE SEQUENCE [LARGE SCALE GENOMIC DNA]</scope>
    <source>
        <strain evidence="4 5">SC-9</strain>
    </source>
</reference>
<evidence type="ECO:0000313" key="4">
    <source>
        <dbReference type="EMBL" id="GMM34677.1"/>
    </source>
</evidence>
<keyword evidence="3" id="KW-0143">Chaperone</keyword>
<dbReference type="InterPro" id="IPR013892">
    <property type="entry name" value="Cyt_c_biogenesis_Cmc1-like"/>
</dbReference>
<gene>
    <name evidence="4" type="ORF">DASC09_020020</name>
</gene>
<dbReference type="RefSeq" id="XP_064851677.1">
    <property type="nucleotide sequence ID" value="XM_064995605.1"/>
</dbReference>
<dbReference type="Pfam" id="PF08583">
    <property type="entry name" value="Cmc1"/>
    <property type="match status" value="1"/>
</dbReference>
<evidence type="ECO:0000313" key="5">
    <source>
        <dbReference type="Proteomes" id="UP001360560"/>
    </source>
</evidence>
<keyword evidence="3" id="KW-0472">Membrane</keyword>
<evidence type="ECO:0000256" key="1">
    <source>
        <dbReference type="ARBA" id="ARBA00007347"/>
    </source>
</evidence>
<proteinExistence type="inferred from homology"/>
<name>A0AAV5QIQ2_9ASCO</name>
<keyword evidence="3" id="KW-0496">Mitochondrion</keyword>
<keyword evidence="5" id="KW-1185">Reference proteome</keyword>
<evidence type="ECO:0000256" key="2">
    <source>
        <dbReference type="ARBA" id="ARBA00023157"/>
    </source>
</evidence>
<dbReference type="Proteomes" id="UP001360560">
    <property type="component" value="Unassembled WGS sequence"/>
</dbReference>
<dbReference type="GeneID" id="90072656"/>
<keyword evidence="2" id="KW-1015">Disulfide bond</keyword>